<dbReference type="Proteomes" id="UP001228049">
    <property type="component" value="Unassembled WGS sequence"/>
</dbReference>
<organism evidence="2 3">
    <name type="scientific">Dissostichus eleginoides</name>
    <name type="common">Patagonian toothfish</name>
    <name type="synonym">Dissostichus amissus</name>
    <dbReference type="NCBI Taxonomy" id="100907"/>
    <lineage>
        <taxon>Eukaryota</taxon>
        <taxon>Metazoa</taxon>
        <taxon>Chordata</taxon>
        <taxon>Craniata</taxon>
        <taxon>Vertebrata</taxon>
        <taxon>Euteleostomi</taxon>
        <taxon>Actinopterygii</taxon>
        <taxon>Neopterygii</taxon>
        <taxon>Teleostei</taxon>
        <taxon>Neoteleostei</taxon>
        <taxon>Acanthomorphata</taxon>
        <taxon>Eupercaria</taxon>
        <taxon>Perciformes</taxon>
        <taxon>Notothenioidei</taxon>
        <taxon>Nototheniidae</taxon>
        <taxon>Dissostichus</taxon>
    </lineage>
</organism>
<keyword evidence="3" id="KW-1185">Reference proteome</keyword>
<sequence length="103" mass="11564">MRRAWQVLQTLVFGAANEEESSMVSNEPDVEYTEVVHPRPLDPARVPPKKGTDTVYSELQNSPHGATDHHDYGSVEYAELNSEQPGINHIPPDINHHQELPVD</sequence>
<feature type="compositionally biased region" description="Polar residues" evidence="1">
    <location>
        <begin position="54"/>
        <end position="64"/>
    </location>
</feature>
<evidence type="ECO:0000313" key="3">
    <source>
        <dbReference type="Proteomes" id="UP001228049"/>
    </source>
</evidence>
<evidence type="ECO:0000313" key="2">
    <source>
        <dbReference type="EMBL" id="KAK1886527.1"/>
    </source>
</evidence>
<feature type="region of interest" description="Disordered" evidence="1">
    <location>
        <begin position="39"/>
        <end position="103"/>
    </location>
</feature>
<accession>A0AAD9BLU6</accession>
<feature type="compositionally biased region" description="Basic and acidic residues" evidence="1">
    <location>
        <begin position="94"/>
        <end position="103"/>
    </location>
</feature>
<gene>
    <name evidence="2" type="ORF">KUDE01_030242</name>
</gene>
<reference evidence="2" key="1">
    <citation type="submission" date="2023-04" db="EMBL/GenBank/DDBJ databases">
        <title>Chromosome-level genome of Chaenocephalus aceratus.</title>
        <authorList>
            <person name="Park H."/>
        </authorList>
    </citation>
    <scope>NUCLEOTIDE SEQUENCE</scope>
    <source>
        <strain evidence="2">DE</strain>
        <tissue evidence="2">Muscle</tissue>
    </source>
</reference>
<dbReference type="EMBL" id="JASDAP010000020">
    <property type="protein sequence ID" value="KAK1886527.1"/>
    <property type="molecule type" value="Genomic_DNA"/>
</dbReference>
<evidence type="ECO:0000256" key="1">
    <source>
        <dbReference type="SAM" id="MobiDB-lite"/>
    </source>
</evidence>
<protein>
    <submittedName>
        <fullName evidence="2">Vacuolar amino acid transporter 7</fullName>
    </submittedName>
</protein>
<name>A0AAD9BLU6_DISEL</name>
<proteinExistence type="predicted"/>
<comment type="caution">
    <text evidence="2">The sequence shown here is derived from an EMBL/GenBank/DDBJ whole genome shotgun (WGS) entry which is preliminary data.</text>
</comment>
<dbReference type="AlphaFoldDB" id="A0AAD9BLU6"/>